<name>A0A7C3QUT8_9BACT</name>
<feature type="transmembrane region" description="Helical" evidence="7">
    <location>
        <begin position="385"/>
        <end position="402"/>
    </location>
</feature>
<feature type="transmembrane region" description="Helical" evidence="7">
    <location>
        <begin position="58"/>
        <end position="79"/>
    </location>
</feature>
<dbReference type="AlphaFoldDB" id="A0A7C3QUT8"/>
<comment type="caution">
    <text evidence="8">The sequence shown here is derived from an EMBL/GenBank/DDBJ whole genome shotgun (WGS) entry which is preliminary data.</text>
</comment>
<dbReference type="InterPro" id="IPR006726">
    <property type="entry name" value="PHBA_efflux_AaeB/fusaric-R"/>
</dbReference>
<dbReference type="PANTHER" id="PTHR30509:SF9">
    <property type="entry name" value="MULTIDRUG RESISTANCE PROTEIN MDTO"/>
    <property type="match status" value="1"/>
</dbReference>
<keyword evidence="5 7" id="KW-1133">Transmembrane helix</keyword>
<keyword evidence="2" id="KW-0813">Transport</keyword>
<dbReference type="GO" id="GO:0022857">
    <property type="term" value="F:transmembrane transporter activity"/>
    <property type="evidence" value="ECO:0007669"/>
    <property type="project" value="InterPro"/>
</dbReference>
<evidence type="ECO:0000256" key="3">
    <source>
        <dbReference type="ARBA" id="ARBA00022475"/>
    </source>
</evidence>
<keyword evidence="3" id="KW-1003">Cell membrane</keyword>
<comment type="subcellular location">
    <subcellularLocation>
        <location evidence="1">Cell membrane</location>
        <topology evidence="1">Multi-pass membrane protein</topology>
    </subcellularLocation>
</comment>
<dbReference type="GO" id="GO:0005886">
    <property type="term" value="C:plasma membrane"/>
    <property type="evidence" value="ECO:0007669"/>
    <property type="project" value="UniProtKB-SubCell"/>
</dbReference>
<evidence type="ECO:0000256" key="1">
    <source>
        <dbReference type="ARBA" id="ARBA00004651"/>
    </source>
</evidence>
<feature type="transmembrane region" description="Helical" evidence="7">
    <location>
        <begin position="493"/>
        <end position="510"/>
    </location>
</feature>
<accession>A0A7C3QUT8</accession>
<reference evidence="8" key="1">
    <citation type="journal article" date="2020" name="mSystems">
        <title>Genome- and Community-Level Interaction Insights into Carbon Utilization and Element Cycling Functions of Hydrothermarchaeota in Hydrothermal Sediment.</title>
        <authorList>
            <person name="Zhou Z."/>
            <person name="Liu Y."/>
            <person name="Xu W."/>
            <person name="Pan J."/>
            <person name="Luo Z.H."/>
            <person name="Li M."/>
        </authorList>
    </citation>
    <scope>NUCLEOTIDE SEQUENCE [LARGE SCALE GENOMIC DNA]</scope>
    <source>
        <strain evidence="8">SpSt-902</strain>
    </source>
</reference>
<feature type="transmembrane region" description="Helical" evidence="7">
    <location>
        <begin position="437"/>
        <end position="455"/>
    </location>
</feature>
<feature type="transmembrane region" description="Helical" evidence="7">
    <location>
        <begin position="462"/>
        <end position="481"/>
    </location>
</feature>
<gene>
    <name evidence="8" type="ORF">ENX03_04800</name>
</gene>
<evidence type="ECO:0000256" key="2">
    <source>
        <dbReference type="ARBA" id="ARBA00022448"/>
    </source>
</evidence>
<feature type="transmembrane region" description="Helical" evidence="7">
    <location>
        <begin position="110"/>
        <end position="127"/>
    </location>
</feature>
<protein>
    <submittedName>
        <fullName evidence="8">FUSC family protein</fullName>
    </submittedName>
</protein>
<keyword evidence="6 7" id="KW-0472">Membrane</keyword>
<feature type="transmembrane region" description="Helical" evidence="7">
    <location>
        <begin position="12"/>
        <end position="29"/>
    </location>
</feature>
<proteinExistence type="predicted"/>
<keyword evidence="4 7" id="KW-0812">Transmembrane</keyword>
<evidence type="ECO:0000256" key="5">
    <source>
        <dbReference type="ARBA" id="ARBA00022989"/>
    </source>
</evidence>
<sequence>MIFSSLTAGDWLFAIKTCTAGLIALFVAFRWDLHQPYWALLTVLIVAQPYTGMVRSKALYRFVGTLVGASMAVFLVPRLVDMPELLTLALAAWISLCLYLSLIDGTPRSYAFILAGFTVALIGFPSVSDPQNIFSTAVSRVEEVCLGILSTFLVNELFFPRSALPLYEGRVRRWLEQFTLSTENVLTNPPGTETLENVRHRLSIDLAALDPLSVFASYDTSHPDRIHGMNALRSRLRELLPLLTEVVRHLEAIGRDHPEKSPSISPLLRETCNWIHQSGKGSGIPIPEILDGTFTAQAAPESERAILMLIQSLKARLHALCVLLKSCQELRHSLTGNAPIDPGNGAPLLSSAHRDHLLAAMSATAVFITVLIVANFWIFTEWPDGAVATMMAAVVGSFFAAMDDPVPAIVRFLSFLSAGSVLGILTLFIFLPMAHNFLDLSLILALILIPAGLFLGRPEYSIPVLSFSIGFAGVLALSPTYSGHFAHSVNTAIAQNVGIFLMAIMTRLFRSVGADWSVRRLYRADLSDLAILARPDNRQPGLFSPVTDSIVPRQEALARIVDRTPQLALRLQALTPEERRVFSQGFLHPSIGRILQDIHDLKISLPGRSQEKIDLFQEDLANILQRHPLPGNGSSLSHLFSRIRSIELSLGSGDPGASAGEILTRLAALATFFPPESGTGYSMTPKEAPAR</sequence>
<feature type="transmembrane region" description="Helical" evidence="7">
    <location>
        <begin position="357"/>
        <end position="379"/>
    </location>
</feature>
<dbReference type="PANTHER" id="PTHR30509">
    <property type="entry name" value="P-HYDROXYBENZOIC ACID EFFLUX PUMP SUBUNIT-RELATED"/>
    <property type="match status" value="1"/>
</dbReference>
<dbReference type="EMBL" id="DTMM01000091">
    <property type="protein sequence ID" value="HFT93249.1"/>
    <property type="molecule type" value="Genomic_DNA"/>
</dbReference>
<evidence type="ECO:0000313" key="8">
    <source>
        <dbReference type="EMBL" id="HFT93249.1"/>
    </source>
</evidence>
<feature type="transmembrane region" description="Helical" evidence="7">
    <location>
        <begin position="409"/>
        <end position="431"/>
    </location>
</feature>
<feature type="transmembrane region" description="Helical" evidence="7">
    <location>
        <begin position="85"/>
        <end position="103"/>
    </location>
</feature>
<feature type="transmembrane region" description="Helical" evidence="7">
    <location>
        <begin position="147"/>
        <end position="167"/>
    </location>
</feature>
<evidence type="ECO:0000256" key="7">
    <source>
        <dbReference type="SAM" id="Phobius"/>
    </source>
</evidence>
<dbReference type="Pfam" id="PF04632">
    <property type="entry name" value="FUSC"/>
    <property type="match status" value="1"/>
</dbReference>
<evidence type="ECO:0000256" key="4">
    <source>
        <dbReference type="ARBA" id="ARBA00022692"/>
    </source>
</evidence>
<organism evidence="8">
    <name type="scientific">Leptospirillum ferriphilum</name>
    <dbReference type="NCBI Taxonomy" id="178606"/>
    <lineage>
        <taxon>Bacteria</taxon>
        <taxon>Pseudomonadati</taxon>
        <taxon>Nitrospirota</taxon>
        <taxon>Nitrospiria</taxon>
        <taxon>Nitrospirales</taxon>
        <taxon>Nitrospiraceae</taxon>
        <taxon>Leptospirillum</taxon>
    </lineage>
</organism>
<evidence type="ECO:0000256" key="6">
    <source>
        <dbReference type="ARBA" id="ARBA00023136"/>
    </source>
</evidence>